<evidence type="ECO:0000256" key="1">
    <source>
        <dbReference type="SAM" id="MobiDB-lite"/>
    </source>
</evidence>
<gene>
    <name evidence="2" type="ORF">B0H15DRAFT_510746</name>
</gene>
<keyword evidence="3" id="KW-1185">Reference proteome</keyword>
<dbReference type="EMBL" id="JARJCN010000006">
    <property type="protein sequence ID" value="KAJ7100167.1"/>
    <property type="molecule type" value="Genomic_DNA"/>
</dbReference>
<dbReference type="AlphaFoldDB" id="A0AAD6XSJ2"/>
<feature type="compositionally biased region" description="Pro residues" evidence="1">
    <location>
        <begin position="158"/>
        <end position="170"/>
    </location>
</feature>
<sequence length="170" mass="18136">MRLADDGPRTTKRLHRPPETRDECEHDEPKHTQTRPRAPPTSPSNYLPLSVAPNSRIPTSTPPARPPPTDHPKPKPATNSNTTNAHTLKLPTALHGPESSNSNVCTARPKPATSARPPENISHQPEPESLFTGGCAPSPSSRPSPSPSLGRGCASRNAPPPPPPPMPDDK</sequence>
<protein>
    <submittedName>
        <fullName evidence="2">Uncharacterized protein</fullName>
    </submittedName>
</protein>
<feature type="compositionally biased region" description="Basic and acidic residues" evidence="1">
    <location>
        <begin position="16"/>
        <end position="31"/>
    </location>
</feature>
<name>A0AAD6XSJ2_9AGAR</name>
<evidence type="ECO:0000313" key="3">
    <source>
        <dbReference type="Proteomes" id="UP001222325"/>
    </source>
</evidence>
<organism evidence="2 3">
    <name type="scientific">Mycena belliarum</name>
    <dbReference type="NCBI Taxonomy" id="1033014"/>
    <lineage>
        <taxon>Eukaryota</taxon>
        <taxon>Fungi</taxon>
        <taxon>Dikarya</taxon>
        <taxon>Basidiomycota</taxon>
        <taxon>Agaricomycotina</taxon>
        <taxon>Agaricomycetes</taxon>
        <taxon>Agaricomycetidae</taxon>
        <taxon>Agaricales</taxon>
        <taxon>Marasmiineae</taxon>
        <taxon>Mycenaceae</taxon>
        <taxon>Mycena</taxon>
    </lineage>
</organism>
<feature type="compositionally biased region" description="Polar residues" evidence="1">
    <location>
        <begin position="43"/>
        <end position="57"/>
    </location>
</feature>
<dbReference type="Proteomes" id="UP001222325">
    <property type="component" value="Unassembled WGS sequence"/>
</dbReference>
<comment type="caution">
    <text evidence="2">The sequence shown here is derived from an EMBL/GenBank/DDBJ whole genome shotgun (WGS) entry which is preliminary data.</text>
</comment>
<reference evidence="2" key="1">
    <citation type="submission" date="2023-03" db="EMBL/GenBank/DDBJ databases">
        <title>Massive genome expansion in bonnet fungi (Mycena s.s.) driven by repeated elements and novel gene families across ecological guilds.</title>
        <authorList>
            <consortium name="Lawrence Berkeley National Laboratory"/>
            <person name="Harder C.B."/>
            <person name="Miyauchi S."/>
            <person name="Viragh M."/>
            <person name="Kuo A."/>
            <person name="Thoen E."/>
            <person name="Andreopoulos B."/>
            <person name="Lu D."/>
            <person name="Skrede I."/>
            <person name="Drula E."/>
            <person name="Henrissat B."/>
            <person name="Morin E."/>
            <person name="Kohler A."/>
            <person name="Barry K."/>
            <person name="LaButti K."/>
            <person name="Morin E."/>
            <person name="Salamov A."/>
            <person name="Lipzen A."/>
            <person name="Mereny Z."/>
            <person name="Hegedus B."/>
            <person name="Baldrian P."/>
            <person name="Stursova M."/>
            <person name="Weitz H."/>
            <person name="Taylor A."/>
            <person name="Grigoriev I.V."/>
            <person name="Nagy L.G."/>
            <person name="Martin F."/>
            <person name="Kauserud H."/>
        </authorList>
    </citation>
    <scope>NUCLEOTIDE SEQUENCE</scope>
    <source>
        <strain evidence="2">CBHHK173m</strain>
    </source>
</reference>
<evidence type="ECO:0000313" key="2">
    <source>
        <dbReference type="EMBL" id="KAJ7100167.1"/>
    </source>
</evidence>
<accession>A0AAD6XSJ2</accession>
<feature type="region of interest" description="Disordered" evidence="1">
    <location>
        <begin position="1"/>
        <end position="170"/>
    </location>
</feature>
<proteinExistence type="predicted"/>